<organism evidence="2 3">
    <name type="scientific">Lasiodiplodia theobromae</name>
    <dbReference type="NCBI Taxonomy" id="45133"/>
    <lineage>
        <taxon>Eukaryota</taxon>
        <taxon>Fungi</taxon>
        <taxon>Dikarya</taxon>
        <taxon>Ascomycota</taxon>
        <taxon>Pezizomycotina</taxon>
        <taxon>Dothideomycetes</taxon>
        <taxon>Dothideomycetes incertae sedis</taxon>
        <taxon>Botryosphaeriales</taxon>
        <taxon>Botryosphaeriaceae</taxon>
        <taxon>Lasiodiplodia</taxon>
    </lineage>
</organism>
<evidence type="ECO:0000313" key="2">
    <source>
        <dbReference type="EMBL" id="KAB2575133.1"/>
    </source>
</evidence>
<reference evidence="2 3" key="1">
    <citation type="journal article" date="2019" name="Sci. Rep.">
        <title>A multi-omics analysis of the grapevine pathogen Lasiodiplodia theobromae reveals that temperature affects the expression of virulence- and pathogenicity-related genes.</title>
        <authorList>
            <person name="Felix C."/>
            <person name="Meneses R."/>
            <person name="Goncalves M.F.M."/>
            <person name="Tilleman L."/>
            <person name="Duarte A.S."/>
            <person name="Jorrin-Novo J.V."/>
            <person name="Van de Peer Y."/>
            <person name="Deforce D."/>
            <person name="Van Nieuwerburgh F."/>
            <person name="Esteves A.C."/>
            <person name="Alves A."/>
        </authorList>
    </citation>
    <scope>NUCLEOTIDE SEQUENCE [LARGE SCALE GENOMIC DNA]</scope>
    <source>
        <strain evidence="2 3">LA-SOL3</strain>
    </source>
</reference>
<accession>A0A5N5DBA7</accession>
<gene>
    <name evidence="2" type="ORF">DBV05_g6237</name>
</gene>
<sequence length="233" mass="25994">MSRLYSYIFGNRQQQEMESRLQLMEKKLEEAEIMGRYRDAKLIALLDRIENLEAEFRRHKTASLQQTTALEEQLVHARQARSNSIVQPLQPITDTAELKPAIAFADVFLVDFQTAQPLAALKLTDCISPARLGQGSNISAACLEEPFLKNKLKAILEAYGQPAPPDASLYRCDTMCRIHDSEELGISATDMYMSNEKGQMAYCLCGGIFPRGPTAALRALLGTLKVRLPEKTG</sequence>
<protein>
    <submittedName>
        <fullName evidence="2">Uncharacterized protein</fullName>
    </submittedName>
</protein>
<feature type="coiled-coil region" evidence="1">
    <location>
        <begin position="14"/>
        <end position="62"/>
    </location>
</feature>
<evidence type="ECO:0000256" key="1">
    <source>
        <dbReference type="SAM" id="Coils"/>
    </source>
</evidence>
<keyword evidence="1" id="KW-0175">Coiled coil</keyword>
<proteinExistence type="predicted"/>
<keyword evidence="3" id="KW-1185">Reference proteome</keyword>
<dbReference type="EMBL" id="VCHE01000036">
    <property type="protein sequence ID" value="KAB2575133.1"/>
    <property type="molecule type" value="Genomic_DNA"/>
</dbReference>
<dbReference type="OrthoDB" id="3915662at2759"/>
<evidence type="ECO:0000313" key="3">
    <source>
        <dbReference type="Proteomes" id="UP000325902"/>
    </source>
</evidence>
<dbReference type="Proteomes" id="UP000325902">
    <property type="component" value="Unassembled WGS sequence"/>
</dbReference>
<dbReference type="AlphaFoldDB" id="A0A5N5DBA7"/>
<comment type="caution">
    <text evidence="2">The sequence shown here is derived from an EMBL/GenBank/DDBJ whole genome shotgun (WGS) entry which is preliminary data.</text>
</comment>
<name>A0A5N5DBA7_9PEZI</name>